<dbReference type="InterPro" id="IPR015943">
    <property type="entry name" value="WD40/YVTN_repeat-like_dom_sf"/>
</dbReference>
<gene>
    <name evidence="7" type="ORF">GWI33_022656</name>
</gene>
<dbReference type="PROSITE" id="PS50082">
    <property type="entry name" value="WD_REPEATS_2"/>
    <property type="match status" value="3"/>
</dbReference>
<dbReference type="PANTHER" id="PTHR44019">
    <property type="entry name" value="WD REPEAT-CONTAINING PROTEIN 55"/>
    <property type="match status" value="1"/>
</dbReference>
<feature type="compositionally biased region" description="Acidic residues" evidence="6">
    <location>
        <begin position="1"/>
        <end position="11"/>
    </location>
</feature>
<evidence type="ECO:0000256" key="6">
    <source>
        <dbReference type="SAM" id="MobiDB-lite"/>
    </source>
</evidence>
<dbReference type="AlphaFoldDB" id="A0A834MHG2"/>
<dbReference type="PANTHER" id="PTHR44019:SF20">
    <property type="entry name" value="WD REPEAT-CONTAINING PROTEIN 55"/>
    <property type="match status" value="1"/>
</dbReference>
<dbReference type="SUPFAM" id="SSF50978">
    <property type="entry name" value="WD40 repeat-like"/>
    <property type="match status" value="1"/>
</dbReference>
<dbReference type="Gene3D" id="2.130.10.10">
    <property type="entry name" value="YVTN repeat-like/Quinoprotein amine dehydrogenase"/>
    <property type="match status" value="2"/>
</dbReference>
<dbReference type="Pfam" id="PF24796">
    <property type="entry name" value="WDR55"/>
    <property type="match status" value="1"/>
</dbReference>
<feature type="region of interest" description="Disordered" evidence="6">
    <location>
        <begin position="1"/>
        <end position="59"/>
    </location>
</feature>
<dbReference type="InterPro" id="IPR019775">
    <property type="entry name" value="WD40_repeat_CS"/>
</dbReference>
<evidence type="ECO:0000256" key="1">
    <source>
        <dbReference type="ARBA" id="ARBA00007625"/>
    </source>
</evidence>
<dbReference type="InterPro" id="IPR050505">
    <property type="entry name" value="WDR55/POC1"/>
</dbReference>
<protein>
    <recommendedName>
        <fullName evidence="4">WD repeat-containing protein 55 homolog</fullName>
    </recommendedName>
</protein>
<evidence type="ECO:0000256" key="5">
    <source>
        <dbReference type="PROSITE-ProRule" id="PRU00221"/>
    </source>
</evidence>
<keyword evidence="8" id="KW-1185">Reference proteome</keyword>
<organism evidence="7 8">
    <name type="scientific">Rhynchophorus ferrugineus</name>
    <name type="common">Red palm weevil</name>
    <name type="synonym">Curculio ferrugineus</name>
    <dbReference type="NCBI Taxonomy" id="354439"/>
    <lineage>
        <taxon>Eukaryota</taxon>
        <taxon>Metazoa</taxon>
        <taxon>Ecdysozoa</taxon>
        <taxon>Arthropoda</taxon>
        <taxon>Hexapoda</taxon>
        <taxon>Insecta</taxon>
        <taxon>Pterygota</taxon>
        <taxon>Neoptera</taxon>
        <taxon>Endopterygota</taxon>
        <taxon>Coleoptera</taxon>
        <taxon>Polyphaga</taxon>
        <taxon>Cucujiformia</taxon>
        <taxon>Curculionidae</taxon>
        <taxon>Dryophthorinae</taxon>
        <taxon>Rhynchophorus</taxon>
    </lineage>
</organism>
<sequence length="390" mass="44303">MADSSDTESSNDSEYFNSGEDSEDEIDGSPEDDKEESEEDETIKAIKRESQRKNNHPPAIHTEDFITDICFHPINDILAVSNILGDVILYKYSTDENTLLSSMELHTNACRDIEFSHDGKLLYSTSKDKTIMISDVNTEKLIQFYENSHEAPIYCLTIIDENVFATGDDDGTVKLWDSRKKNDKPVYKTKKNEDYISDIVTDEAQKYLICSSGDGSITTINLEKRCVQMQSEEYEEELTCLGLFRTGTKLIAGSSKGKLYMYNWNQFGLHSDTFPGPKVSINSLIPATENIVITAGEDGNLRATYLFPHRHMGIVGQHDMSVENLDICNDGTFIASSGHNNEIKFWNIQYLEKLEKVHVRPKKHERKKELENNLPSSKIKNVSEFFNDLT</sequence>
<reference evidence="7" key="1">
    <citation type="submission" date="2020-08" db="EMBL/GenBank/DDBJ databases">
        <title>Genome sequencing and assembly of the red palm weevil Rhynchophorus ferrugineus.</title>
        <authorList>
            <person name="Dias G.B."/>
            <person name="Bergman C.M."/>
            <person name="Manee M."/>
        </authorList>
    </citation>
    <scope>NUCLEOTIDE SEQUENCE</scope>
    <source>
        <strain evidence="7">AA-2017</strain>
        <tissue evidence="7">Whole larva</tissue>
    </source>
</reference>
<dbReference type="Proteomes" id="UP000625711">
    <property type="component" value="Unassembled WGS sequence"/>
</dbReference>
<evidence type="ECO:0000256" key="3">
    <source>
        <dbReference type="ARBA" id="ARBA00022737"/>
    </source>
</evidence>
<feature type="compositionally biased region" description="Basic and acidic residues" evidence="6">
    <location>
        <begin position="42"/>
        <end position="52"/>
    </location>
</feature>
<comment type="caution">
    <text evidence="7">The sequence shown here is derived from an EMBL/GenBank/DDBJ whole genome shotgun (WGS) entry which is preliminary data.</text>
</comment>
<dbReference type="EMBL" id="JAACXV010000084">
    <property type="protein sequence ID" value="KAF7284036.1"/>
    <property type="molecule type" value="Genomic_DNA"/>
</dbReference>
<feature type="repeat" description="WD" evidence="5">
    <location>
        <begin position="146"/>
        <end position="177"/>
    </location>
</feature>
<feature type="compositionally biased region" description="Acidic residues" evidence="6">
    <location>
        <begin position="20"/>
        <end position="41"/>
    </location>
</feature>
<keyword evidence="3" id="KW-0677">Repeat</keyword>
<dbReference type="SMART" id="SM00320">
    <property type="entry name" value="WD40"/>
    <property type="match status" value="7"/>
</dbReference>
<comment type="similarity">
    <text evidence="1">Belongs to the WD repeat WDR55 family.</text>
</comment>
<feature type="repeat" description="WD" evidence="5">
    <location>
        <begin position="315"/>
        <end position="356"/>
    </location>
</feature>
<dbReference type="OrthoDB" id="2288928at2759"/>
<evidence type="ECO:0000256" key="4">
    <source>
        <dbReference type="ARBA" id="ARBA00023478"/>
    </source>
</evidence>
<keyword evidence="2 5" id="KW-0853">WD repeat</keyword>
<dbReference type="PROSITE" id="PS00678">
    <property type="entry name" value="WD_REPEATS_1"/>
    <property type="match status" value="1"/>
</dbReference>
<evidence type="ECO:0000313" key="7">
    <source>
        <dbReference type="EMBL" id="KAF7284036.1"/>
    </source>
</evidence>
<dbReference type="InterPro" id="IPR036322">
    <property type="entry name" value="WD40_repeat_dom_sf"/>
</dbReference>
<dbReference type="InterPro" id="IPR001680">
    <property type="entry name" value="WD40_rpt"/>
</dbReference>
<name>A0A834MHG2_RHYFE</name>
<accession>A0A834MHG2</accession>
<evidence type="ECO:0000256" key="2">
    <source>
        <dbReference type="ARBA" id="ARBA00022574"/>
    </source>
</evidence>
<dbReference type="PROSITE" id="PS50294">
    <property type="entry name" value="WD_REPEATS_REGION"/>
    <property type="match status" value="2"/>
</dbReference>
<proteinExistence type="inferred from homology"/>
<feature type="repeat" description="WD" evidence="5">
    <location>
        <begin position="103"/>
        <end position="144"/>
    </location>
</feature>
<evidence type="ECO:0000313" key="8">
    <source>
        <dbReference type="Proteomes" id="UP000625711"/>
    </source>
</evidence>